<proteinExistence type="inferred from homology"/>
<evidence type="ECO:0000256" key="3">
    <source>
        <dbReference type="RuleBase" id="RU000489"/>
    </source>
</evidence>
<sequence>MKTTKRLWRKCLLTLGVTGLLIAAAVNSETTVTQAQASSAQGAFAMSYLYFGNSSSYTSQVDKSGQALDEVSPSYFHINADGSLQIDDSFQASFVKDMHQRGKKVVPFLSNDFDQALGEKAIDNRENLANQIVQAIQKNQLDGINLDIENVGADYRDKYTDFVKLLRDKLPSTMEVSVAVAANPTGATTSWIALYDYKALAAVSDYLMVMAYDESYPGDPTPGPVASLPFVEKSIQYALQQAPANKIVLGLPFYGRYWNQDPAADGAGLSAQTITKLVNAYQGMVRYDTASQSPVATFSIGPTDPAYSINGKNLDIGDYTVWFENEQSLKAKLKLVSKYQLKGTGSWSLNQETSDTWDYYSLWANGFYFTDMQKHWAQADVLAAANRGWMLGTAADRFAPDAALTRAEAATIIVRVLGLTGEVGSGSASFSDVPAAHWARQSIQLAKQSGLIQGISDDRFAPDQIMTREQMSVLLSRALHLTSQSGGGAAAKVFSDVPAGSWSAEAIAAMSSYGLVDGYAGGTFRPSASLTRAEMAALLSRAQPLLTK</sequence>
<evidence type="ECO:0000256" key="4">
    <source>
        <dbReference type="RuleBase" id="RU004453"/>
    </source>
</evidence>
<dbReference type="Gene3D" id="3.10.50.10">
    <property type="match status" value="1"/>
</dbReference>
<feature type="domain" description="SLH" evidence="6">
    <location>
        <begin position="426"/>
        <end position="489"/>
    </location>
</feature>
<dbReference type="PANTHER" id="PTHR46066:SF2">
    <property type="entry name" value="CHITINASE DOMAIN-CONTAINING PROTEIN 1"/>
    <property type="match status" value="1"/>
</dbReference>
<dbReference type="GO" id="GO:0004553">
    <property type="term" value="F:hydrolase activity, hydrolyzing O-glycosyl compounds"/>
    <property type="evidence" value="ECO:0007669"/>
    <property type="project" value="InterPro"/>
</dbReference>
<evidence type="ECO:0000313" key="8">
    <source>
        <dbReference type="EMBL" id="OPH59359.1"/>
    </source>
</evidence>
<dbReference type="GO" id="GO:0005975">
    <property type="term" value="P:carbohydrate metabolic process"/>
    <property type="evidence" value="ECO:0007669"/>
    <property type="project" value="InterPro"/>
</dbReference>
<dbReference type="InterPro" id="IPR011583">
    <property type="entry name" value="Chitinase_II/V-like_cat"/>
</dbReference>
<feature type="chain" id="PRO_5039166396" description="Glycoside hydrolase" evidence="5">
    <location>
        <begin position="24"/>
        <end position="548"/>
    </location>
</feature>
<dbReference type="InterPro" id="IPR001579">
    <property type="entry name" value="Glyco_hydro_18_chit_AS"/>
</dbReference>
<evidence type="ECO:0000256" key="5">
    <source>
        <dbReference type="SAM" id="SignalP"/>
    </source>
</evidence>
<dbReference type="InterPro" id="IPR017853">
    <property type="entry name" value="GH"/>
</dbReference>
<dbReference type="RefSeq" id="WP_079410941.1">
    <property type="nucleotide sequence ID" value="NZ_MBTG01000007.1"/>
</dbReference>
<dbReference type="AlphaFoldDB" id="A0A1V4HPQ9"/>
<comment type="caution">
    <text evidence="8">The sequence shown here is derived from an EMBL/GenBank/DDBJ whole genome shotgun (WGS) entry which is preliminary data.</text>
</comment>
<gene>
    <name evidence="8" type="ORF">BC351_20845</name>
</gene>
<dbReference type="GO" id="GO:0008061">
    <property type="term" value="F:chitin binding"/>
    <property type="evidence" value="ECO:0007669"/>
    <property type="project" value="InterPro"/>
</dbReference>
<keyword evidence="2 3" id="KW-0326">Glycosidase</keyword>
<feature type="domain" description="SLH" evidence="6">
    <location>
        <begin position="490"/>
        <end position="548"/>
    </location>
</feature>
<dbReference type="Gene3D" id="3.20.20.80">
    <property type="entry name" value="Glycosidases"/>
    <property type="match status" value="1"/>
</dbReference>
<dbReference type="EMBL" id="MBTG01000007">
    <property type="protein sequence ID" value="OPH59359.1"/>
    <property type="molecule type" value="Genomic_DNA"/>
</dbReference>
<dbReference type="Pfam" id="PF00704">
    <property type="entry name" value="Glyco_hydro_18"/>
    <property type="match status" value="1"/>
</dbReference>
<feature type="domain" description="SLH" evidence="6">
    <location>
        <begin position="364"/>
        <end position="425"/>
    </location>
</feature>
<dbReference type="PROSITE" id="PS51910">
    <property type="entry name" value="GH18_2"/>
    <property type="match status" value="1"/>
</dbReference>
<name>A0A1V4HPQ9_9BACL</name>
<evidence type="ECO:0000259" key="6">
    <source>
        <dbReference type="PROSITE" id="PS51272"/>
    </source>
</evidence>
<protein>
    <recommendedName>
        <fullName evidence="10">Glycoside hydrolase</fullName>
    </recommendedName>
</protein>
<reference evidence="9" key="1">
    <citation type="submission" date="2016-07" db="EMBL/GenBank/DDBJ databases">
        <authorList>
            <person name="Florea S."/>
            <person name="Webb J.S."/>
            <person name="Jaromczyk J."/>
            <person name="Schardl C.L."/>
        </authorList>
    </citation>
    <scope>NUCLEOTIDE SEQUENCE [LARGE SCALE GENOMIC DNA]</scope>
    <source>
        <strain evidence="9">CY1</strain>
    </source>
</reference>
<dbReference type="InterPro" id="IPR001119">
    <property type="entry name" value="SLH_dom"/>
</dbReference>
<evidence type="ECO:0000313" key="9">
    <source>
        <dbReference type="Proteomes" id="UP000190626"/>
    </source>
</evidence>
<feature type="signal peptide" evidence="5">
    <location>
        <begin position="1"/>
        <end position="23"/>
    </location>
</feature>
<dbReference type="OrthoDB" id="9775889at2"/>
<feature type="domain" description="GH18" evidence="7">
    <location>
        <begin position="45"/>
        <end position="370"/>
    </location>
</feature>
<evidence type="ECO:0000256" key="2">
    <source>
        <dbReference type="ARBA" id="ARBA00023295"/>
    </source>
</evidence>
<dbReference type="PROSITE" id="PS51272">
    <property type="entry name" value="SLH"/>
    <property type="match status" value="3"/>
</dbReference>
<keyword evidence="5" id="KW-0732">Signal</keyword>
<evidence type="ECO:0008006" key="10">
    <source>
        <dbReference type="Google" id="ProtNLM"/>
    </source>
</evidence>
<dbReference type="Pfam" id="PF00395">
    <property type="entry name" value="SLH"/>
    <property type="match status" value="3"/>
</dbReference>
<dbReference type="PANTHER" id="PTHR46066">
    <property type="entry name" value="CHITINASE DOMAIN-CONTAINING PROTEIN 1 FAMILY MEMBER"/>
    <property type="match status" value="1"/>
</dbReference>
<accession>A0A1V4HPQ9</accession>
<dbReference type="SMART" id="SM00636">
    <property type="entry name" value="Glyco_18"/>
    <property type="match status" value="1"/>
</dbReference>
<organism evidence="8 9">
    <name type="scientific">Paenibacillus ferrarius</name>
    <dbReference type="NCBI Taxonomy" id="1469647"/>
    <lineage>
        <taxon>Bacteria</taxon>
        <taxon>Bacillati</taxon>
        <taxon>Bacillota</taxon>
        <taxon>Bacilli</taxon>
        <taxon>Bacillales</taxon>
        <taxon>Paenibacillaceae</taxon>
        <taxon>Paenibacillus</taxon>
    </lineage>
</organism>
<dbReference type="Proteomes" id="UP000190626">
    <property type="component" value="Unassembled WGS sequence"/>
</dbReference>
<evidence type="ECO:0000259" key="7">
    <source>
        <dbReference type="PROSITE" id="PS51910"/>
    </source>
</evidence>
<dbReference type="PROSITE" id="PS01095">
    <property type="entry name" value="GH18_1"/>
    <property type="match status" value="1"/>
</dbReference>
<dbReference type="InterPro" id="IPR029070">
    <property type="entry name" value="Chitinase_insertion_sf"/>
</dbReference>
<dbReference type="InterPro" id="IPR001223">
    <property type="entry name" value="Glyco_hydro18_cat"/>
</dbReference>
<evidence type="ECO:0000256" key="1">
    <source>
        <dbReference type="ARBA" id="ARBA00022801"/>
    </source>
</evidence>
<keyword evidence="9" id="KW-1185">Reference proteome</keyword>
<dbReference type="STRING" id="1469647.BC351_20845"/>
<dbReference type="SUPFAM" id="SSF51445">
    <property type="entry name" value="(Trans)glycosidases"/>
    <property type="match status" value="1"/>
</dbReference>
<comment type="similarity">
    <text evidence="4">Belongs to the glycosyl hydrolase 18 family.</text>
</comment>
<keyword evidence="1 3" id="KW-0378">Hydrolase</keyword>